<evidence type="ECO:0000313" key="2">
    <source>
        <dbReference type="Proteomes" id="UP000184268"/>
    </source>
</evidence>
<organism evidence="1 2">
    <name type="scientific">Ferrimonas marina</name>
    <dbReference type="NCBI Taxonomy" id="299255"/>
    <lineage>
        <taxon>Bacteria</taxon>
        <taxon>Pseudomonadati</taxon>
        <taxon>Pseudomonadota</taxon>
        <taxon>Gammaproteobacteria</taxon>
        <taxon>Alteromonadales</taxon>
        <taxon>Ferrimonadaceae</taxon>
        <taxon>Ferrimonas</taxon>
    </lineage>
</organism>
<name>A0A1M5ZFV7_9GAMM</name>
<keyword evidence="2" id="KW-1185">Reference proteome</keyword>
<gene>
    <name evidence="1" type="ORF">SAMN02745129_0187</name>
</gene>
<dbReference type="Proteomes" id="UP000184268">
    <property type="component" value="Unassembled WGS sequence"/>
</dbReference>
<evidence type="ECO:0000313" key="1">
    <source>
        <dbReference type="EMBL" id="SHI22773.1"/>
    </source>
</evidence>
<dbReference type="AlphaFoldDB" id="A0A1M5ZFV7"/>
<accession>A0A1M5ZFV7</accession>
<dbReference type="PROSITE" id="PS51257">
    <property type="entry name" value="PROKAR_LIPOPROTEIN"/>
    <property type="match status" value="1"/>
</dbReference>
<dbReference type="EMBL" id="FQXG01000011">
    <property type="protein sequence ID" value="SHI22773.1"/>
    <property type="molecule type" value="Genomic_DNA"/>
</dbReference>
<sequence length="277" mass="30461">MMRLSALTVACATLLIGCGSDSDTDNSWSNQQLFDTIKCSNLRLGKPSQPDSYCTANSGYAWGDWDHEHGYCKGQYCFEDKSPAPEHPGLTRFIQGELIPVYYLGSEDPRFAKAMDRAEAIVGYPMFDRSGGVIELELGEWWEPIDYSHLPTEWGFIWSQGTSPGNCSSGTVSKGPNMSNLVSYLADRNQGLLRNVPDEFTWINIDSGAEIPGEGCTIIADDEVTLHELGHALGMGNHFQGFGDGAAFDANAERVLRTMYSPHNPPGQPFDALYPED</sequence>
<reference evidence="1 2" key="1">
    <citation type="submission" date="2016-11" db="EMBL/GenBank/DDBJ databases">
        <authorList>
            <person name="Jaros S."/>
            <person name="Januszkiewicz K."/>
            <person name="Wedrychowicz H."/>
        </authorList>
    </citation>
    <scope>NUCLEOTIDE SEQUENCE [LARGE SCALE GENOMIC DNA]</scope>
    <source>
        <strain evidence="1 2">DSM 16917</strain>
    </source>
</reference>
<protein>
    <submittedName>
        <fullName evidence="1">Uncharacterized protein</fullName>
    </submittedName>
</protein>
<proteinExistence type="predicted"/>
<dbReference type="SUPFAM" id="SSF55486">
    <property type="entry name" value="Metalloproteases ('zincins'), catalytic domain"/>
    <property type="match status" value="1"/>
</dbReference>